<keyword evidence="3" id="KW-1185">Reference proteome</keyword>
<gene>
    <name evidence="2" type="ORF">ACTOB_000410</name>
</gene>
<reference evidence="2 3" key="1">
    <citation type="submission" date="2023-06" db="EMBL/GenBank/DDBJ databases">
        <authorList>
            <person name="Yushchuk O."/>
            <person name="Binda E."/>
            <person name="Ruckert-Reed C."/>
            <person name="Fedorenko V."/>
            <person name="Kalinowski J."/>
            <person name="Marinelli F."/>
        </authorList>
    </citation>
    <scope>NUCLEOTIDE SEQUENCE [LARGE SCALE GENOMIC DNA]</scope>
    <source>
        <strain evidence="2 3">NRRL 3884</strain>
    </source>
</reference>
<accession>A0ABY8WHP5</accession>
<organism evidence="2 3">
    <name type="scientific">Actinoplanes oblitus</name>
    <dbReference type="NCBI Taxonomy" id="3040509"/>
    <lineage>
        <taxon>Bacteria</taxon>
        <taxon>Bacillati</taxon>
        <taxon>Actinomycetota</taxon>
        <taxon>Actinomycetes</taxon>
        <taxon>Micromonosporales</taxon>
        <taxon>Micromonosporaceae</taxon>
        <taxon>Actinoplanes</taxon>
    </lineage>
</organism>
<feature type="signal peptide" evidence="1">
    <location>
        <begin position="1"/>
        <end position="24"/>
    </location>
</feature>
<protein>
    <submittedName>
        <fullName evidence="2">Uncharacterized protein</fullName>
    </submittedName>
</protein>
<dbReference type="Proteomes" id="UP001240150">
    <property type="component" value="Chromosome"/>
</dbReference>
<evidence type="ECO:0000313" key="2">
    <source>
        <dbReference type="EMBL" id="WIM96932.1"/>
    </source>
</evidence>
<dbReference type="Gene3D" id="2.120.10.80">
    <property type="entry name" value="Kelch-type beta propeller"/>
    <property type="match status" value="1"/>
</dbReference>
<feature type="chain" id="PRO_5046644704" evidence="1">
    <location>
        <begin position="25"/>
        <end position="404"/>
    </location>
</feature>
<proteinExistence type="predicted"/>
<evidence type="ECO:0000313" key="3">
    <source>
        <dbReference type="Proteomes" id="UP001240150"/>
    </source>
</evidence>
<dbReference type="InterPro" id="IPR015915">
    <property type="entry name" value="Kelch-typ_b-propeller"/>
</dbReference>
<dbReference type="RefSeq" id="WP_284918254.1">
    <property type="nucleotide sequence ID" value="NZ_CP126980.1"/>
</dbReference>
<dbReference type="EMBL" id="CP126980">
    <property type="protein sequence ID" value="WIM96932.1"/>
    <property type="molecule type" value="Genomic_DNA"/>
</dbReference>
<dbReference type="InterPro" id="IPR011047">
    <property type="entry name" value="Quinoprotein_ADH-like_sf"/>
</dbReference>
<sequence length="404" mass="41515">MRLRDLTIVLLAVVLPLTAAPAAAEIAAPPAPPAPPAVRAAPATRPLGPALPPTPLLRAAPTFNGSVYAIAHRGTAVYVGGEFTSATSAGRTYPRKRLAAYDARTGALLSWAPPADGTVRALAGTLDGIYAAGFFHTVAGRRRDAVARLSPGAGRLAPFAHQVDGTPYALAVANGRLYLAGSFTGVDGEPRANLAAFSLATGRLDETWQPAADDRVHTLAASGDRIYLGGGFHTVDGMRGTLRLAVADGRTGAIDPWFQPHPVAEVTAIAVDGAGVYAATGGQGGRAVAYAFDGRMRWQRVFDGDATAIAAAAGVTYVGGHFDRACRTPRNGPQGACLDGALPRVKLAAITPDGRLTDWNPPANGVIGVRAVATGATPPTLEAGGDFTTIDGRPQPHFVAFTRS</sequence>
<name>A0ABY8WHP5_9ACTN</name>
<dbReference type="SUPFAM" id="SSF50998">
    <property type="entry name" value="Quinoprotein alcohol dehydrogenase-like"/>
    <property type="match status" value="1"/>
</dbReference>
<evidence type="ECO:0000256" key="1">
    <source>
        <dbReference type="SAM" id="SignalP"/>
    </source>
</evidence>
<keyword evidence="1" id="KW-0732">Signal</keyword>